<proteinExistence type="predicted"/>
<dbReference type="GO" id="GO:0016491">
    <property type="term" value="F:oxidoreductase activity"/>
    <property type="evidence" value="ECO:0007669"/>
    <property type="project" value="UniProtKB-KW"/>
</dbReference>
<dbReference type="EMBL" id="BPUS01000029">
    <property type="protein sequence ID" value="GJH29959.1"/>
    <property type="molecule type" value="Genomic_DNA"/>
</dbReference>
<dbReference type="PANTHER" id="PTHR43364:SF4">
    <property type="entry name" value="NAD(P)-LINKED OXIDOREDUCTASE SUPERFAMILY PROTEIN"/>
    <property type="match status" value="1"/>
</dbReference>
<protein>
    <recommendedName>
        <fullName evidence="2">NADP-dependent oxidoreductase domain-containing protein</fullName>
    </recommendedName>
</protein>
<dbReference type="AlphaFoldDB" id="A0AA37IIM2"/>
<dbReference type="InterPro" id="IPR050523">
    <property type="entry name" value="AKR_Detox_Biosynth"/>
</dbReference>
<evidence type="ECO:0000256" key="1">
    <source>
        <dbReference type="ARBA" id="ARBA00023002"/>
    </source>
</evidence>
<dbReference type="PANTHER" id="PTHR43364">
    <property type="entry name" value="NADH-SPECIFIC METHYLGLYOXAL REDUCTASE-RELATED"/>
    <property type="match status" value="1"/>
</dbReference>
<evidence type="ECO:0000259" key="2">
    <source>
        <dbReference type="Pfam" id="PF00248"/>
    </source>
</evidence>
<evidence type="ECO:0000313" key="4">
    <source>
        <dbReference type="Proteomes" id="UP001055111"/>
    </source>
</evidence>
<gene>
    <name evidence="3" type="ORF">CBA19CS42_35605</name>
</gene>
<evidence type="ECO:0000313" key="3">
    <source>
        <dbReference type="EMBL" id="GJH29959.1"/>
    </source>
</evidence>
<sequence>MRYQFLGRNCGLKVSELALGVALFGTAWGYGADAAQARLVFDRFVEAGGNFFDTSDSYQFGQSETLLGESAQSMRDDVVIASKYSSGAASDASLAKTGNSRNSMI</sequence>
<comment type="caution">
    <text evidence="3">The sequence shown here is derived from an EMBL/GenBank/DDBJ whole genome shotgun (WGS) entry which is preliminary data.</text>
</comment>
<name>A0AA37IIM2_9BURK</name>
<dbReference type="SUPFAM" id="SSF51430">
    <property type="entry name" value="NAD(P)-linked oxidoreductase"/>
    <property type="match status" value="1"/>
</dbReference>
<dbReference type="InterPro" id="IPR023210">
    <property type="entry name" value="NADP_OxRdtase_dom"/>
</dbReference>
<dbReference type="Gene3D" id="3.20.20.100">
    <property type="entry name" value="NADP-dependent oxidoreductase domain"/>
    <property type="match status" value="1"/>
</dbReference>
<organism evidence="3 4">
    <name type="scientific">Caballeronia novacaledonica</name>
    <dbReference type="NCBI Taxonomy" id="1544861"/>
    <lineage>
        <taxon>Bacteria</taxon>
        <taxon>Pseudomonadati</taxon>
        <taxon>Pseudomonadota</taxon>
        <taxon>Betaproteobacteria</taxon>
        <taxon>Burkholderiales</taxon>
        <taxon>Burkholderiaceae</taxon>
        <taxon>Caballeronia</taxon>
    </lineage>
</organism>
<dbReference type="Proteomes" id="UP001055111">
    <property type="component" value="Unassembled WGS sequence"/>
</dbReference>
<keyword evidence="1" id="KW-0560">Oxidoreductase</keyword>
<reference evidence="3" key="1">
    <citation type="submission" date="2022-09" db="EMBL/GenBank/DDBJ databases">
        <title>Isolation and characterization of 3-chlorobenzoate degrading bacteria from soils in Shizuoka.</title>
        <authorList>
            <person name="Ifat A."/>
            <person name="Ogawa N."/>
            <person name="Kimbara K."/>
            <person name="Moriuchi R."/>
            <person name="Dohra H."/>
            <person name="Shintani M."/>
        </authorList>
    </citation>
    <scope>NUCLEOTIDE SEQUENCE</scope>
    <source>
        <strain evidence="3">19CS4-2</strain>
    </source>
</reference>
<dbReference type="InterPro" id="IPR036812">
    <property type="entry name" value="NAD(P)_OxRdtase_dom_sf"/>
</dbReference>
<dbReference type="Pfam" id="PF00248">
    <property type="entry name" value="Aldo_ket_red"/>
    <property type="match status" value="1"/>
</dbReference>
<accession>A0AA37IIM2</accession>
<dbReference type="GO" id="GO:0005829">
    <property type="term" value="C:cytosol"/>
    <property type="evidence" value="ECO:0007669"/>
    <property type="project" value="TreeGrafter"/>
</dbReference>
<feature type="domain" description="NADP-dependent oxidoreductase" evidence="2">
    <location>
        <begin position="16"/>
        <end position="91"/>
    </location>
</feature>